<dbReference type="GO" id="GO:0016491">
    <property type="term" value="F:oxidoreductase activity"/>
    <property type="evidence" value="ECO:0007669"/>
    <property type="project" value="InterPro"/>
</dbReference>
<dbReference type="STRING" id="35756.GCA_001044155_01913"/>
<dbReference type="PANTHER" id="PTHR13887">
    <property type="entry name" value="GLUTATHIONE S-TRANSFERASE KAPPA"/>
    <property type="match status" value="1"/>
</dbReference>
<evidence type="ECO:0000313" key="2">
    <source>
        <dbReference type="EMBL" id="STC68605.1"/>
    </source>
</evidence>
<protein>
    <submittedName>
        <fullName evidence="2">DSBA oxidoreductase</fullName>
    </submittedName>
</protein>
<organism evidence="2 3">
    <name type="scientific">Corynebacterium pilosum</name>
    <dbReference type="NCBI Taxonomy" id="35756"/>
    <lineage>
        <taxon>Bacteria</taxon>
        <taxon>Bacillati</taxon>
        <taxon>Actinomycetota</taxon>
        <taxon>Actinomycetes</taxon>
        <taxon>Mycobacteriales</taxon>
        <taxon>Corynebacteriaceae</taxon>
        <taxon>Corynebacterium</taxon>
    </lineage>
</organism>
<dbReference type="OrthoDB" id="9799122at2"/>
<dbReference type="AlphaFoldDB" id="A0A376CJW9"/>
<dbReference type="RefSeq" id="WP_040429541.1">
    <property type="nucleotide sequence ID" value="NZ_LDYD01000007.1"/>
</dbReference>
<dbReference type="CDD" id="cd03024">
    <property type="entry name" value="DsbA_FrnE"/>
    <property type="match status" value="1"/>
</dbReference>
<dbReference type="PANTHER" id="PTHR13887:SF41">
    <property type="entry name" value="THIOREDOXIN SUPERFAMILY PROTEIN"/>
    <property type="match status" value="1"/>
</dbReference>
<name>A0A376CJW9_9CORY</name>
<accession>A0A376CJW9</accession>
<evidence type="ECO:0000259" key="1">
    <source>
        <dbReference type="Pfam" id="PF01323"/>
    </source>
</evidence>
<feature type="domain" description="DSBA-like thioredoxin" evidence="1">
    <location>
        <begin position="3"/>
        <end position="204"/>
    </location>
</feature>
<evidence type="ECO:0000313" key="3">
    <source>
        <dbReference type="Proteomes" id="UP000254467"/>
    </source>
</evidence>
<proteinExistence type="predicted"/>
<dbReference type="Pfam" id="PF01323">
    <property type="entry name" value="DSBA"/>
    <property type="match status" value="1"/>
</dbReference>
<reference evidence="2 3" key="1">
    <citation type="submission" date="2018-06" db="EMBL/GenBank/DDBJ databases">
        <authorList>
            <consortium name="Pathogen Informatics"/>
            <person name="Doyle S."/>
        </authorList>
    </citation>
    <scope>NUCLEOTIDE SEQUENCE [LARGE SCALE GENOMIC DNA]</scope>
    <source>
        <strain evidence="2 3">NCTC11862</strain>
    </source>
</reference>
<keyword evidence="3" id="KW-1185">Reference proteome</keyword>
<dbReference type="Gene3D" id="3.40.30.10">
    <property type="entry name" value="Glutaredoxin"/>
    <property type="match status" value="1"/>
</dbReference>
<dbReference type="SUPFAM" id="SSF52833">
    <property type="entry name" value="Thioredoxin-like"/>
    <property type="match status" value="1"/>
</dbReference>
<sequence>MRIDIWSDYVCPFCTIGEKHLSMALEDFDGKDDVEIIWRSFELTPDAPKEPTVSGPQWLAESKGMAPAQVEQMLTGLAQRAAAIGLEFNWRGQVIANTFDAHRVGHAAREAGLGTQWDAALKHAYFTEGKNVASPETMRELGEQVGLDTSLIDDVLATEKYADSVSEEIQAARQMGINGVPFFIFDGKLAVSGAQPPEVFTQALNEVRAG</sequence>
<dbReference type="InterPro" id="IPR036249">
    <property type="entry name" value="Thioredoxin-like_sf"/>
</dbReference>
<gene>
    <name evidence="2" type="ORF">NCTC11862_00364</name>
</gene>
<dbReference type="EMBL" id="UFXQ01000001">
    <property type="protein sequence ID" value="STC68605.1"/>
    <property type="molecule type" value="Genomic_DNA"/>
</dbReference>
<dbReference type="Proteomes" id="UP000254467">
    <property type="component" value="Unassembled WGS sequence"/>
</dbReference>
<dbReference type="InterPro" id="IPR001853">
    <property type="entry name" value="DSBA-like_thioredoxin_dom"/>
</dbReference>